<dbReference type="SUPFAM" id="SSF52540">
    <property type="entry name" value="P-loop containing nucleoside triphosphate hydrolases"/>
    <property type="match status" value="1"/>
</dbReference>
<evidence type="ECO:0000313" key="7">
    <source>
        <dbReference type="EMBL" id="TKA09218.1"/>
    </source>
</evidence>
<dbReference type="Proteomes" id="UP000305778">
    <property type="component" value="Unassembled WGS sequence"/>
</dbReference>
<evidence type="ECO:0000313" key="8">
    <source>
        <dbReference type="Proteomes" id="UP000305778"/>
    </source>
</evidence>
<feature type="region of interest" description="Disordered" evidence="5">
    <location>
        <begin position="252"/>
        <end position="272"/>
    </location>
</feature>
<evidence type="ECO:0000259" key="6">
    <source>
        <dbReference type="PROSITE" id="PS50893"/>
    </source>
</evidence>
<organism evidence="7 8">
    <name type="scientific">Actinacidiphila oryziradicis</name>
    <dbReference type="NCBI Taxonomy" id="2571141"/>
    <lineage>
        <taxon>Bacteria</taxon>
        <taxon>Bacillati</taxon>
        <taxon>Actinomycetota</taxon>
        <taxon>Actinomycetes</taxon>
        <taxon>Kitasatosporales</taxon>
        <taxon>Streptomycetaceae</taxon>
        <taxon>Actinacidiphila</taxon>
    </lineage>
</organism>
<keyword evidence="3" id="KW-0547">Nucleotide-binding</keyword>
<dbReference type="Gene3D" id="3.40.50.300">
    <property type="entry name" value="P-loop containing nucleotide triphosphate hydrolases"/>
    <property type="match status" value="1"/>
</dbReference>
<gene>
    <name evidence="7" type="ORF">FCI23_24405</name>
</gene>
<comment type="caution">
    <text evidence="7">The sequence shown here is derived from an EMBL/GenBank/DDBJ whole genome shotgun (WGS) entry which is preliminary data.</text>
</comment>
<name>A0A4U0SJS4_9ACTN</name>
<sequence length="272" mass="29126">MPDAGQSSNEVVLEVRNVGMSVGGTTILIDVGFQLERGRTISVVGPSGSGKSTLLRCLNRLERISSGSVLLCGVHTDTLPASALRSRIGLVSQKFALFGHLDALANVTLGLRRTRHMSKPAANEQAMEWLNRVGLAGLEKRRPHELSGGQQQRVAIARAAALEPDVLLLDEVTSALDPELVEEVENVVLALARSGTSLVVVTHEIPFAAKVADVMLMMDAGQVVETGSPQDVLTSSRPRSQRFFARHLRGWGDTTGGPGRHLPLRTVQEGHA</sequence>
<dbReference type="InterPro" id="IPR050086">
    <property type="entry name" value="MetN_ABC_transporter-like"/>
</dbReference>
<evidence type="ECO:0000256" key="5">
    <source>
        <dbReference type="SAM" id="MobiDB-lite"/>
    </source>
</evidence>
<dbReference type="GO" id="GO:0016887">
    <property type="term" value="F:ATP hydrolysis activity"/>
    <property type="evidence" value="ECO:0007669"/>
    <property type="project" value="InterPro"/>
</dbReference>
<comment type="similarity">
    <text evidence="1">Belongs to the ABC transporter superfamily.</text>
</comment>
<feature type="domain" description="ABC transporter" evidence="6">
    <location>
        <begin position="13"/>
        <end position="245"/>
    </location>
</feature>
<dbReference type="InterPro" id="IPR017871">
    <property type="entry name" value="ABC_transporter-like_CS"/>
</dbReference>
<dbReference type="InterPro" id="IPR027417">
    <property type="entry name" value="P-loop_NTPase"/>
</dbReference>
<dbReference type="RefSeq" id="WP_136726061.1">
    <property type="nucleotide sequence ID" value="NZ_SUMC01000024.1"/>
</dbReference>
<dbReference type="Pfam" id="PF00005">
    <property type="entry name" value="ABC_tran"/>
    <property type="match status" value="1"/>
</dbReference>
<proteinExistence type="inferred from homology"/>
<evidence type="ECO:0000256" key="4">
    <source>
        <dbReference type="ARBA" id="ARBA00022840"/>
    </source>
</evidence>
<evidence type="ECO:0000256" key="3">
    <source>
        <dbReference type="ARBA" id="ARBA00022741"/>
    </source>
</evidence>
<keyword evidence="4 7" id="KW-0067">ATP-binding</keyword>
<dbReference type="OrthoDB" id="9810077at2"/>
<accession>A0A4U0SJS4</accession>
<dbReference type="AlphaFoldDB" id="A0A4U0SJS4"/>
<dbReference type="EMBL" id="SUMC01000024">
    <property type="protein sequence ID" value="TKA09218.1"/>
    <property type="molecule type" value="Genomic_DNA"/>
</dbReference>
<dbReference type="InterPro" id="IPR003593">
    <property type="entry name" value="AAA+_ATPase"/>
</dbReference>
<dbReference type="InterPro" id="IPR003439">
    <property type="entry name" value="ABC_transporter-like_ATP-bd"/>
</dbReference>
<keyword evidence="2" id="KW-0813">Transport</keyword>
<dbReference type="PROSITE" id="PS50893">
    <property type="entry name" value="ABC_TRANSPORTER_2"/>
    <property type="match status" value="1"/>
</dbReference>
<evidence type="ECO:0000256" key="1">
    <source>
        <dbReference type="ARBA" id="ARBA00005417"/>
    </source>
</evidence>
<dbReference type="PROSITE" id="PS00211">
    <property type="entry name" value="ABC_TRANSPORTER_1"/>
    <property type="match status" value="1"/>
</dbReference>
<dbReference type="PANTHER" id="PTHR43166">
    <property type="entry name" value="AMINO ACID IMPORT ATP-BINDING PROTEIN"/>
    <property type="match status" value="1"/>
</dbReference>
<dbReference type="PANTHER" id="PTHR43166:SF4">
    <property type="entry name" value="PHOSPHONATES IMPORT ATP-BINDING PROTEIN PHNC"/>
    <property type="match status" value="1"/>
</dbReference>
<dbReference type="GO" id="GO:0005524">
    <property type="term" value="F:ATP binding"/>
    <property type="evidence" value="ECO:0007669"/>
    <property type="project" value="UniProtKB-KW"/>
</dbReference>
<keyword evidence="8" id="KW-1185">Reference proteome</keyword>
<protein>
    <submittedName>
        <fullName evidence="7">Amino acid ABC transporter ATP-binding protein</fullName>
    </submittedName>
</protein>
<evidence type="ECO:0000256" key="2">
    <source>
        <dbReference type="ARBA" id="ARBA00022448"/>
    </source>
</evidence>
<reference evidence="7 8" key="1">
    <citation type="submission" date="2019-04" db="EMBL/GenBank/DDBJ databases">
        <title>Streptomyces oryziradicis sp. nov., a novel actinomycete isolated from rhizosphere soil of rice (Oryza sativa L.).</title>
        <authorList>
            <person name="Li C."/>
        </authorList>
    </citation>
    <scope>NUCLEOTIDE SEQUENCE [LARGE SCALE GENOMIC DNA]</scope>
    <source>
        <strain evidence="7 8">NEAU-C40</strain>
    </source>
</reference>
<dbReference type="SMART" id="SM00382">
    <property type="entry name" value="AAA"/>
    <property type="match status" value="1"/>
</dbReference>